<organism evidence="6 7">
    <name type="scientific">Ralstonia pickettii</name>
    <name type="common">Burkholderia pickettii</name>
    <dbReference type="NCBI Taxonomy" id="329"/>
    <lineage>
        <taxon>Bacteria</taxon>
        <taxon>Pseudomonadati</taxon>
        <taxon>Pseudomonadota</taxon>
        <taxon>Betaproteobacteria</taxon>
        <taxon>Burkholderiales</taxon>
        <taxon>Burkholderiaceae</taxon>
        <taxon>Ralstonia</taxon>
    </lineage>
</organism>
<evidence type="ECO:0000256" key="5">
    <source>
        <dbReference type="SAM" id="Phobius"/>
    </source>
</evidence>
<evidence type="ECO:0000256" key="3">
    <source>
        <dbReference type="ARBA" id="ARBA00022989"/>
    </source>
</evidence>
<dbReference type="PANTHER" id="PTHR12714">
    <property type="entry name" value="PROTEIN-S ISOPRENYLCYSTEINE O-METHYLTRANSFERASE"/>
    <property type="match status" value="1"/>
</dbReference>
<feature type="transmembrane region" description="Helical" evidence="5">
    <location>
        <begin position="12"/>
        <end position="33"/>
    </location>
</feature>
<dbReference type="AlphaFoldDB" id="A0A7X2HK62"/>
<dbReference type="Gene3D" id="1.20.120.1630">
    <property type="match status" value="1"/>
</dbReference>
<keyword evidence="4 5" id="KW-0472">Membrane</keyword>
<dbReference type="GO" id="GO:0032259">
    <property type="term" value="P:methylation"/>
    <property type="evidence" value="ECO:0007669"/>
    <property type="project" value="UniProtKB-KW"/>
</dbReference>
<keyword evidence="2 5" id="KW-0812">Transmembrane</keyword>
<evidence type="ECO:0000313" key="6">
    <source>
        <dbReference type="EMBL" id="MRS98017.1"/>
    </source>
</evidence>
<sequence length="220" mass="24803">MDIMSSFSAHYGHWNLVAILVGVVSWILYRYVAPRGWREWTGAGLVQAFVIALYAEMYGFPLTIYLLTGFLGIDIPLTAYSGHLWATLLGYGMAGAMVEMVIATVFILPGLVLLIWGWSTVYRASRTGRIAQEGPYGFVRHPQYLGIMLAVFGQVVHWPTLITVVLLPVIVFAYVRLARKEEQDMVGRFGAAYEAYRRRVPMFLPGRSQWKQLFSTRVGS</sequence>
<keyword evidence="6" id="KW-0808">Transferase</keyword>
<dbReference type="GO" id="GO:0016020">
    <property type="term" value="C:membrane"/>
    <property type="evidence" value="ECO:0007669"/>
    <property type="project" value="UniProtKB-SubCell"/>
</dbReference>
<feature type="transmembrane region" description="Helical" evidence="5">
    <location>
        <begin position="155"/>
        <end position="175"/>
    </location>
</feature>
<dbReference type="Pfam" id="PF04140">
    <property type="entry name" value="ICMT"/>
    <property type="match status" value="1"/>
</dbReference>
<dbReference type="GO" id="GO:0004671">
    <property type="term" value="F:protein C-terminal S-isoprenylcysteine carboxyl O-methyltransferase activity"/>
    <property type="evidence" value="ECO:0007669"/>
    <property type="project" value="InterPro"/>
</dbReference>
<feature type="transmembrane region" description="Helical" evidence="5">
    <location>
        <begin position="64"/>
        <end position="86"/>
    </location>
</feature>
<evidence type="ECO:0000256" key="4">
    <source>
        <dbReference type="ARBA" id="ARBA00023136"/>
    </source>
</evidence>
<evidence type="ECO:0000256" key="1">
    <source>
        <dbReference type="ARBA" id="ARBA00004141"/>
    </source>
</evidence>
<keyword evidence="6" id="KW-0489">Methyltransferase</keyword>
<reference evidence="6 7" key="1">
    <citation type="submission" date="2019-11" db="EMBL/GenBank/DDBJ databases">
        <title>Phenotypic characterization of an OXA-22 and OXA-60 co-producing Ralstonia pickettii clinical strain.</title>
        <authorList>
            <person name="He F."/>
        </authorList>
    </citation>
    <scope>NUCLEOTIDE SEQUENCE [LARGE SCALE GENOMIC DNA]</scope>
    <source>
        <strain evidence="6 7">PSLESD1</strain>
    </source>
</reference>
<dbReference type="InterPro" id="IPR007269">
    <property type="entry name" value="ICMT_MeTrfase"/>
</dbReference>
<gene>
    <name evidence="6" type="ORF">GJQ57_05025</name>
</gene>
<evidence type="ECO:0000313" key="7">
    <source>
        <dbReference type="Proteomes" id="UP000441032"/>
    </source>
</evidence>
<accession>A0A7X2HK62</accession>
<dbReference type="EMBL" id="WJYN01000001">
    <property type="protein sequence ID" value="MRS98017.1"/>
    <property type="molecule type" value="Genomic_DNA"/>
</dbReference>
<protein>
    <submittedName>
        <fullName evidence="6">Isoprenylcysteine carboxyl methyltransferase</fullName>
    </submittedName>
</protein>
<feature type="transmembrane region" description="Helical" evidence="5">
    <location>
        <begin position="98"/>
        <end position="118"/>
    </location>
</feature>
<dbReference type="Proteomes" id="UP000441032">
    <property type="component" value="Unassembled WGS sequence"/>
</dbReference>
<name>A0A7X2HK62_RALPI</name>
<keyword evidence="3 5" id="KW-1133">Transmembrane helix</keyword>
<comment type="subcellular location">
    <subcellularLocation>
        <location evidence="1">Membrane</location>
        <topology evidence="1">Multi-pass membrane protein</topology>
    </subcellularLocation>
</comment>
<comment type="caution">
    <text evidence="6">The sequence shown here is derived from an EMBL/GenBank/DDBJ whole genome shotgun (WGS) entry which is preliminary data.</text>
</comment>
<proteinExistence type="predicted"/>
<dbReference type="RefSeq" id="WP_045220521.1">
    <property type="nucleotide sequence ID" value="NZ_WJYN01000001.1"/>
</dbReference>
<evidence type="ECO:0000256" key="2">
    <source>
        <dbReference type="ARBA" id="ARBA00022692"/>
    </source>
</evidence>
<feature type="transmembrane region" description="Helical" evidence="5">
    <location>
        <begin position="40"/>
        <end position="58"/>
    </location>
</feature>
<dbReference type="GeneID" id="34794159"/>
<dbReference type="PANTHER" id="PTHR12714:SF9">
    <property type="entry name" value="PROTEIN-S-ISOPRENYLCYSTEINE O-METHYLTRANSFERASE"/>
    <property type="match status" value="1"/>
</dbReference>